<keyword evidence="2" id="KW-1185">Reference proteome</keyword>
<protein>
    <submittedName>
        <fullName evidence="1">Uncharacterized protein</fullName>
    </submittedName>
</protein>
<dbReference type="EnsemblPlants" id="AET7Gv20604300.3">
    <property type="protein sequence ID" value="AET7Gv20604300.3"/>
    <property type="gene ID" value="AET7Gv20604300"/>
</dbReference>
<proteinExistence type="predicted"/>
<accession>A0A453RJI2</accession>
<reference evidence="2" key="2">
    <citation type="journal article" date="2017" name="Nat. Plants">
        <title>The Aegilops tauschii genome reveals multiple impacts of transposons.</title>
        <authorList>
            <person name="Zhao G."/>
            <person name="Zou C."/>
            <person name="Li K."/>
            <person name="Wang K."/>
            <person name="Li T."/>
            <person name="Gao L."/>
            <person name="Zhang X."/>
            <person name="Wang H."/>
            <person name="Yang Z."/>
            <person name="Liu X."/>
            <person name="Jiang W."/>
            <person name="Mao L."/>
            <person name="Kong X."/>
            <person name="Jiao Y."/>
            <person name="Jia J."/>
        </authorList>
    </citation>
    <scope>NUCLEOTIDE SEQUENCE [LARGE SCALE GENOMIC DNA]</scope>
    <source>
        <strain evidence="2">cv. AL8/78</strain>
    </source>
</reference>
<dbReference type="Gramene" id="AET7Gv20604300.3">
    <property type="protein sequence ID" value="AET7Gv20604300.3"/>
    <property type="gene ID" value="AET7Gv20604300"/>
</dbReference>
<reference evidence="1" key="5">
    <citation type="journal article" date="2021" name="G3 (Bethesda)">
        <title>Aegilops tauschii genome assembly Aet v5.0 features greater sequence contiguity and improved annotation.</title>
        <authorList>
            <person name="Wang L."/>
            <person name="Zhu T."/>
            <person name="Rodriguez J.C."/>
            <person name="Deal K.R."/>
            <person name="Dubcovsky J."/>
            <person name="McGuire P.E."/>
            <person name="Lux T."/>
            <person name="Spannagl M."/>
            <person name="Mayer K.F.X."/>
            <person name="Baldrich P."/>
            <person name="Meyers B.C."/>
            <person name="Huo N."/>
            <person name="Gu Y.Q."/>
            <person name="Zhou H."/>
            <person name="Devos K.M."/>
            <person name="Bennetzen J.L."/>
            <person name="Unver T."/>
            <person name="Budak H."/>
            <person name="Gulick P.J."/>
            <person name="Galiba G."/>
            <person name="Kalapos B."/>
            <person name="Nelson D.R."/>
            <person name="Li P."/>
            <person name="You F.M."/>
            <person name="Luo M.C."/>
            <person name="Dvorak J."/>
        </authorList>
    </citation>
    <scope>NUCLEOTIDE SEQUENCE [LARGE SCALE GENOMIC DNA]</scope>
    <source>
        <strain evidence="1">cv. AL8/78</strain>
    </source>
</reference>
<reference evidence="1" key="3">
    <citation type="journal article" date="2017" name="Nature">
        <title>Genome sequence of the progenitor of the wheat D genome Aegilops tauschii.</title>
        <authorList>
            <person name="Luo M.C."/>
            <person name="Gu Y.Q."/>
            <person name="Puiu D."/>
            <person name="Wang H."/>
            <person name="Twardziok S.O."/>
            <person name="Deal K.R."/>
            <person name="Huo N."/>
            <person name="Zhu T."/>
            <person name="Wang L."/>
            <person name="Wang Y."/>
            <person name="McGuire P.E."/>
            <person name="Liu S."/>
            <person name="Long H."/>
            <person name="Ramasamy R.K."/>
            <person name="Rodriguez J.C."/>
            <person name="Van S.L."/>
            <person name="Yuan L."/>
            <person name="Wang Z."/>
            <person name="Xia Z."/>
            <person name="Xiao L."/>
            <person name="Anderson O.D."/>
            <person name="Ouyang S."/>
            <person name="Liang Y."/>
            <person name="Zimin A.V."/>
            <person name="Pertea G."/>
            <person name="Qi P."/>
            <person name="Bennetzen J.L."/>
            <person name="Dai X."/>
            <person name="Dawson M.W."/>
            <person name="Muller H.G."/>
            <person name="Kugler K."/>
            <person name="Rivarola-Duarte L."/>
            <person name="Spannagl M."/>
            <person name="Mayer K.F.X."/>
            <person name="Lu F.H."/>
            <person name="Bevan M.W."/>
            <person name="Leroy P."/>
            <person name="Li P."/>
            <person name="You F.M."/>
            <person name="Sun Q."/>
            <person name="Liu Z."/>
            <person name="Lyons E."/>
            <person name="Wicker T."/>
            <person name="Salzberg S.L."/>
            <person name="Devos K.M."/>
            <person name="Dvorak J."/>
        </authorList>
    </citation>
    <scope>NUCLEOTIDE SEQUENCE [LARGE SCALE GENOMIC DNA]</scope>
    <source>
        <strain evidence="1">cv. AL8/78</strain>
    </source>
</reference>
<evidence type="ECO:0000313" key="2">
    <source>
        <dbReference type="Proteomes" id="UP000015105"/>
    </source>
</evidence>
<evidence type="ECO:0000313" key="1">
    <source>
        <dbReference type="EnsemblPlants" id="AET7Gv20604300.3"/>
    </source>
</evidence>
<dbReference type="Proteomes" id="UP000015105">
    <property type="component" value="Chromosome 7D"/>
</dbReference>
<reference evidence="1" key="4">
    <citation type="submission" date="2019-03" db="UniProtKB">
        <authorList>
            <consortium name="EnsemblPlants"/>
        </authorList>
    </citation>
    <scope>IDENTIFICATION</scope>
</reference>
<organism evidence="1 2">
    <name type="scientific">Aegilops tauschii subsp. strangulata</name>
    <name type="common">Goatgrass</name>
    <dbReference type="NCBI Taxonomy" id="200361"/>
    <lineage>
        <taxon>Eukaryota</taxon>
        <taxon>Viridiplantae</taxon>
        <taxon>Streptophyta</taxon>
        <taxon>Embryophyta</taxon>
        <taxon>Tracheophyta</taxon>
        <taxon>Spermatophyta</taxon>
        <taxon>Magnoliopsida</taxon>
        <taxon>Liliopsida</taxon>
        <taxon>Poales</taxon>
        <taxon>Poaceae</taxon>
        <taxon>BOP clade</taxon>
        <taxon>Pooideae</taxon>
        <taxon>Triticodae</taxon>
        <taxon>Triticeae</taxon>
        <taxon>Triticinae</taxon>
        <taxon>Aegilops</taxon>
    </lineage>
</organism>
<name>A0A453RJI2_AEGTS</name>
<sequence length="190" mass="21492">WGGCATARSSPAAVQATNDDAAAIKRVTCLNFISSVVLMSSYLVRCPARVRMFETTTHGLLENIITPISIFWQCAKPAHMILQRSSLLNVENMVLTCWCVPVIPQKPEAKQVRCIYCEFEGNRIDHPAVESFFGHNEFEKFYESGTSYTNNKLIIRCENVDWVHGVEDDGIYHHCYPDPDDIDDEELSIC</sequence>
<reference evidence="2" key="1">
    <citation type="journal article" date="2014" name="Science">
        <title>Ancient hybridizations among the ancestral genomes of bread wheat.</title>
        <authorList>
            <consortium name="International Wheat Genome Sequencing Consortium,"/>
            <person name="Marcussen T."/>
            <person name="Sandve S.R."/>
            <person name="Heier L."/>
            <person name="Spannagl M."/>
            <person name="Pfeifer M."/>
            <person name="Jakobsen K.S."/>
            <person name="Wulff B.B."/>
            <person name="Steuernagel B."/>
            <person name="Mayer K.F."/>
            <person name="Olsen O.A."/>
        </authorList>
    </citation>
    <scope>NUCLEOTIDE SEQUENCE [LARGE SCALE GENOMIC DNA]</scope>
    <source>
        <strain evidence="2">cv. AL8/78</strain>
    </source>
</reference>
<dbReference type="AlphaFoldDB" id="A0A453RJI2"/>